<reference evidence="2" key="1">
    <citation type="submission" date="2023-06" db="EMBL/GenBank/DDBJ databases">
        <authorList>
            <consortium name="Lawrence Berkeley National Laboratory"/>
            <person name="Ahrendt S."/>
            <person name="Sahu N."/>
            <person name="Indic B."/>
            <person name="Wong-Bajracharya J."/>
            <person name="Merenyi Z."/>
            <person name="Ke H.-M."/>
            <person name="Monk M."/>
            <person name="Kocsube S."/>
            <person name="Drula E."/>
            <person name="Lipzen A."/>
            <person name="Balint B."/>
            <person name="Henrissat B."/>
            <person name="Andreopoulos B."/>
            <person name="Martin F.M."/>
            <person name="Harder C.B."/>
            <person name="Rigling D."/>
            <person name="Ford K.L."/>
            <person name="Foster G.D."/>
            <person name="Pangilinan J."/>
            <person name="Papanicolaou A."/>
            <person name="Barry K."/>
            <person name="LaButti K."/>
            <person name="Viragh M."/>
            <person name="Koriabine M."/>
            <person name="Yan M."/>
            <person name="Riley R."/>
            <person name="Champramary S."/>
            <person name="Plett K.L."/>
            <person name="Tsai I.J."/>
            <person name="Slot J."/>
            <person name="Sipos G."/>
            <person name="Plett J."/>
            <person name="Nagy L.G."/>
            <person name="Grigoriev I.V."/>
        </authorList>
    </citation>
    <scope>NUCLEOTIDE SEQUENCE</scope>
    <source>
        <strain evidence="2">HWK02</strain>
    </source>
</reference>
<dbReference type="SUPFAM" id="SSF51126">
    <property type="entry name" value="Pectin lyase-like"/>
    <property type="match status" value="1"/>
</dbReference>
<evidence type="ECO:0000256" key="1">
    <source>
        <dbReference type="SAM" id="SignalP"/>
    </source>
</evidence>
<proteinExistence type="predicted"/>
<dbReference type="InterPro" id="IPR011050">
    <property type="entry name" value="Pectin_lyase_fold/virulence"/>
</dbReference>
<dbReference type="EMBL" id="JAUEPU010000012">
    <property type="protein sequence ID" value="KAK0497827.1"/>
    <property type="molecule type" value="Genomic_DNA"/>
</dbReference>
<evidence type="ECO:0000313" key="2">
    <source>
        <dbReference type="EMBL" id="KAK0497827.1"/>
    </source>
</evidence>
<comment type="caution">
    <text evidence="2">The sequence shown here is derived from an EMBL/GenBank/DDBJ whole genome shotgun (WGS) entry which is preliminary data.</text>
</comment>
<gene>
    <name evidence="2" type="ORF">EDD18DRAFT_1351640</name>
</gene>
<feature type="chain" id="PRO_5041273578" evidence="1">
    <location>
        <begin position="16"/>
        <end position="466"/>
    </location>
</feature>
<keyword evidence="1" id="KW-0732">Signal</keyword>
<organism evidence="2 3">
    <name type="scientific">Armillaria luteobubalina</name>
    <dbReference type="NCBI Taxonomy" id="153913"/>
    <lineage>
        <taxon>Eukaryota</taxon>
        <taxon>Fungi</taxon>
        <taxon>Dikarya</taxon>
        <taxon>Basidiomycota</taxon>
        <taxon>Agaricomycotina</taxon>
        <taxon>Agaricomycetes</taxon>
        <taxon>Agaricomycetidae</taxon>
        <taxon>Agaricales</taxon>
        <taxon>Marasmiineae</taxon>
        <taxon>Physalacriaceae</taxon>
        <taxon>Armillaria</taxon>
    </lineage>
</organism>
<dbReference type="AlphaFoldDB" id="A0AA39Q7S4"/>
<dbReference type="GO" id="GO:0016829">
    <property type="term" value="F:lyase activity"/>
    <property type="evidence" value="ECO:0007669"/>
    <property type="project" value="UniProtKB-KW"/>
</dbReference>
<dbReference type="Proteomes" id="UP001175228">
    <property type="component" value="Unassembled WGS sequence"/>
</dbReference>
<name>A0AA39Q7S4_9AGAR</name>
<keyword evidence="3" id="KW-1185">Reference proteome</keyword>
<accession>A0AA39Q7S4</accession>
<sequence>MRLVCLVSLLATASAINDTEIRTRAIDYGSIPTTGDYVPPGGFPDTTWSDPSDWVEIDVTDNGLPADDDSIDASVVIANILNTVSTSSRRVLVFPAGIYYFNSTLKIQSSDVILRGAGLSKTTFLITANGSADAEIRFDGSWAAEGRPVNGSVSPGATSVNVSDASDIKAGQVVQLYLNAGRQALTFDFPVGLTYSEEKKPHVRPMNALFNVGVEGIRIERVNEPEAQDVNNIAFRMASNVFYTDNHSINSGRSHADIALVLGMVVERNYVHGFYINKGGYGYGFNVHLSTGVRVTDNKTWDLRHHILLQQGANHNVISYNAIEEPWQSYNDMAFHASYAYFNLIEGNVFYEGYADNSHDDADQVDLHATGPGNTWLRNKVQNCIFSANNETQKQTAVGNVIYDKMISVGESHFTGANYLAGHTQWGNLSSSAVIPASLYSAETPSFFGSSAYPPFGGIFSPLFYH</sequence>
<dbReference type="InterPro" id="IPR012334">
    <property type="entry name" value="Pectin_lyas_fold"/>
</dbReference>
<dbReference type="Gene3D" id="2.160.20.10">
    <property type="entry name" value="Single-stranded right-handed beta-helix, Pectin lyase-like"/>
    <property type="match status" value="1"/>
</dbReference>
<feature type="signal peptide" evidence="1">
    <location>
        <begin position="1"/>
        <end position="15"/>
    </location>
</feature>
<evidence type="ECO:0000313" key="3">
    <source>
        <dbReference type="Proteomes" id="UP001175228"/>
    </source>
</evidence>
<protein>
    <submittedName>
        <fullName evidence="2">Pectin lyase fold/virulence factor</fullName>
    </submittedName>
</protein>
<keyword evidence="2" id="KW-0456">Lyase</keyword>